<evidence type="ECO:0000256" key="5">
    <source>
        <dbReference type="HAMAP-Rule" id="MF_00902"/>
    </source>
</evidence>
<comment type="subcellular location">
    <subcellularLocation>
        <location evidence="5">Cell membrane</location>
        <topology evidence="5">Multi-pass membrane protein</topology>
    </subcellularLocation>
    <subcellularLocation>
        <location evidence="1">Membrane</location>
        <topology evidence="1">Multi-pass membrane protein</topology>
    </subcellularLocation>
</comment>
<dbReference type="PANTHER" id="PTHR30371">
    <property type="entry name" value="SEC-INDEPENDENT PROTEIN TRANSLOCASE PROTEIN TATC"/>
    <property type="match status" value="1"/>
</dbReference>
<dbReference type="EMBL" id="JBDIMF010000001">
    <property type="protein sequence ID" value="MEN2785689.1"/>
    <property type="molecule type" value="Genomic_DNA"/>
</dbReference>
<dbReference type="PANTHER" id="PTHR30371:SF0">
    <property type="entry name" value="SEC-INDEPENDENT PROTEIN TRANSLOCASE PROTEIN TATC, CHLOROPLASTIC-RELATED"/>
    <property type="match status" value="1"/>
</dbReference>
<dbReference type="InterPro" id="IPR002033">
    <property type="entry name" value="TatC"/>
</dbReference>
<feature type="transmembrane region" description="Helical" evidence="5">
    <location>
        <begin position="163"/>
        <end position="187"/>
    </location>
</feature>
<comment type="similarity">
    <text evidence="5">Belongs to the TatC family.</text>
</comment>
<feature type="transmembrane region" description="Helical" evidence="5">
    <location>
        <begin position="27"/>
        <end position="45"/>
    </location>
</feature>
<keyword evidence="3 5" id="KW-1133">Transmembrane helix</keyword>
<feature type="transmembrane region" description="Helical" evidence="5">
    <location>
        <begin position="199"/>
        <end position="219"/>
    </location>
</feature>
<feature type="transmembrane region" description="Helical" evidence="5">
    <location>
        <begin position="112"/>
        <end position="143"/>
    </location>
</feature>
<evidence type="ECO:0000313" key="7">
    <source>
        <dbReference type="Proteomes" id="UP001404104"/>
    </source>
</evidence>
<dbReference type="Pfam" id="PF00902">
    <property type="entry name" value="TatC"/>
    <property type="match status" value="1"/>
</dbReference>
<evidence type="ECO:0000313" key="6">
    <source>
        <dbReference type="EMBL" id="MEN2785689.1"/>
    </source>
</evidence>
<protein>
    <recommendedName>
        <fullName evidence="5">Sec-independent protein translocase protein TatC</fullName>
    </recommendedName>
</protein>
<dbReference type="PRINTS" id="PR01840">
    <property type="entry name" value="TATCFAMILY"/>
</dbReference>
<keyword evidence="7" id="KW-1185">Reference proteome</keyword>
<name>A0ABU9XTF0_9SPHN</name>
<organism evidence="6 7">
    <name type="scientific">Sphingomonas qilianensis</name>
    <dbReference type="NCBI Taxonomy" id="1736690"/>
    <lineage>
        <taxon>Bacteria</taxon>
        <taxon>Pseudomonadati</taxon>
        <taxon>Pseudomonadota</taxon>
        <taxon>Alphaproteobacteria</taxon>
        <taxon>Sphingomonadales</taxon>
        <taxon>Sphingomonadaceae</taxon>
        <taxon>Sphingomonas</taxon>
    </lineage>
</organism>
<keyword evidence="5" id="KW-1003">Cell membrane</keyword>
<keyword evidence="4 5" id="KW-0472">Membrane</keyword>
<dbReference type="RefSeq" id="WP_345863263.1">
    <property type="nucleotide sequence ID" value="NZ_JBDIMF010000001.1"/>
</dbReference>
<evidence type="ECO:0000256" key="4">
    <source>
        <dbReference type="ARBA" id="ARBA00023136"/>
    </source>
</evidence>
<keyword evidence="5" id="KW-0653">Protein transport</keyword>
<dbReference type="Proteomes" id="UP001404104">
    <property type="component" value="Unassembled WGS sequence"/>
</dbReference>
<evidence type="ECO:0000256" key="2">
    <source>
        <dbReference type="ARBA" id="ARBA00022692"/>
    </source>
</evidence>
<proteinExistence type="inferred from homology"/>
<gene>
    <name evidence="5 6" type="primary">tatC</name>
    <name evidence="6" type="ORF">ABC969_04555</name>
</gene>
<comment type="caution">
    <text evidence="6">The sequence shown here is derived from an EMBL/GenBank/DDBJ whole genome shotgun (WGS) entry which is preliminary data.</text>
</comment>
<comment type="subunit">
    <text evidence="5">The Tat system comprises two distinct complexes: a TatABC complex, containing multiple copies of TatA, TatB and TatC subunits, and a separate TatA complex, containing only TatA subunits. Substrates initially bind to the TatABC complex, which probably triggers association of the separate TatA complex to form the active translocon.</text>
</comment>
<keyword evidence="2 5" id="KW-0812">Transmembrane</keyword>
<reference evidence="6 7" key="1">
    <citation type="submission" date="2024-05" db="EMBL/GenBank/DDBJ databases">
        <authorList>
            <person name="Liu Q."/>
            <person name="Xin Y.-H."/>
        </authorList>
    </citation>
    <scope>NUCLEOTIDE SEQUENCE [LARGE SCALE GENOMIC DNA]</scope>
    <source>
        <strain evidence="6 7">CGMCC 1.15349</strain>
    </source>
</reference>
<evidence type="ECO:0000256" key="1">
    <source>
        <dbReference type="ARBA" id="ARBA00004141"/>
    </source>
</evidence>
<dbReference type="NCBIfam" id="TIGR00945">
    <property type="entry name" value="tatC"/>
    <property type="match status" value="1"/>
</dbReference>
<feature type="transmembrane region" description="Helical" evidence="5">
    <location>
        <begin position="79"/>
        <end position="100"/>
    </location>
</feature>
<accession>A0ABU9XTF0</accession>
<comment type="function">
    <text evidence="5">Part of the twin-arginine translocation (Tat) system that transports large folded proteins containing a characteristic twin-arginine motif in their signal peptide across membranes. Together with TatB, TatC is part of a receptor directly interacting with Tat signal peptides.</text>
</comment>
<evidence type="ECO:0000256" key="3">
    <source>
        <dbReference type="ARBA" id="ARBA00022989"/>
    </source>
</evidence>
<keyword evidence="5" id="KW-0813">Transport</keyword>
<feature type="transmembrane region" description="Helical" evidence="5">
    <location>
        <begin position="225"/>
        <end position="244"/>
    </location>
</feature>
<keyword evidence="5" id="KW-0811">Translocation</keyword>
<sequence>MSDAAETEIDASRAPLLDHLIELRRRLLYCAVALAITFGLSFYFSREIFAFLVRPLVVAGQKTIISTEVFSAFFVQIKVAFFAALMLSFPVIANQLWQFVAPGLYRQEKRALLPFLLATPILFLLGATLAYCIAVPMALHFLLSFQGDLGGIKQETLPTVTSYLSFVMQFLFAFGLSFLLPVLLMLLERAGIVTRAQLVSARRYAIVGAFAIAAVLTPPDIGSQLLLAIPLVLLYELALIGIWFTERKRAKVAAEASEAA</sequence>
<dbReference type="HAMAP" id="MF_00902">
    <property type="entry name" value="TatC"/>
    <property type="match status" value="1"/>
</dbReference>